<dbReference type="EMBL" id="BAAACP010000013">
    <property type="protein sequence ID" value="GAA0865252.1"/>
    <property type="molecule type" value="Genomic_DNA"/>
</dbReference>
<keyword evidence="3" id="KW-0378">Hydrolase</keyword>
<dbReference type="CDD" id="cd03674">
    <property type="entry name" value="NUDIX_Hydrolase"/>
    <property type="match status" value="1"/>
</dbReference>
<evidence type="ECO:0000313" key="3">
    <source>
        <dbReference type="EMBL" id="GAA0865252.1"/>
    </source>
</evidence>
<evidence type="ECO:0000256" key="1">
    <source>
        <dbReference type="ARBA" id="ARBA00005582"/>
    </source>
</evidence>
<feature type="domain" description="Nudix hydrolase" evidence="2">
    <location>
        <begin position="41"/>
        <end position="180"/>
    </location>
</feature>
<gene>
    <name evidence="3" type="ORF">GCM10008917_21930</name>
</gene>
<dbReference type="Gene3D" id="3.90.79.10">
    <property type="entry name" value="Nucleoside Triphosphate Pyrophosphohydrolase"/>
    <property type="match status" value="1"/>
</dbReference>
<evidence type="ECO:0000313" key="4">
    <source>
        <dbReference type="Proteomes" id="UP001400965"/>
    </source>
</evidence>
<sequence>MKYIDDIKKYSPFNEQERKDKNIILDCINKYENILTRENEICHITSSGFIVNKRRDKVLMIHHNIYNSWGWTGGHADGDKDLLNVAIKEAIEETGVKNVYPITNDICSIEILPVNSHIKKGKYVASHLHLSVAYILEANEEDELFIKEDENSGVRWILMDEIDKYVNEEHMIGVYNKIINKAKNI</sequence>
<dbReference type="Pfam" id="PF00293">
    <property type="entry name" value="NUDIX"/>
    <property type="match status" value="1"/>
</dbReference>
<protein>
    <submittedName>
        <fullName evidence="3">NUDIX hydrolase</fullName>
    </submittedName>
</protein>
<reference evidence="3 4" key="1">
    <citation type="journal article" date="2019" name="Int. J. Syst. Evol. Microbiol.">
        <title>The Global Catalogue of Microorganisms (GCM) 10K type strain sequencing project: providing services to taxonomists for standard genome sequencing and annotation.</title>
        <authorList>
            <consortium name="The Broad Institute Genomics Platform"/>
            <consortium name="The Broad Institute Genome Sequencing Center for Infectious Disease"/>
            <person name="Wu L."/>
            <person name="Ma J."/>
        </authorList>
    </citation>
    <scope>NUCLEOTIDE SEQUENCE [LARGE SCALE GENOMIC DNA]</scope>
    <source>
        <strain evidence="3 4">JCM 6486</strain>
    </source>
</reference>
<keyword evidence="4" id="KW-1185">Reference proteome</keyword>
<comment type="similarity">
    <text evidence="1">Belongs to the Nudix hydrolase family.</text>
</comment>
<dbReference type="PANTHER" id="PTHR43736:SF1">
    <property type="entry name" value="DIHYDRONEOPTERIN TRIPHOSPHATE DIPHOSPHATASE"/>
    <property type="match status" value="1"/>
</dbReference>
<dbReference type="SUPFAM" id="SSF55811">
    <property type="entry name" value="Nudix"/>
    <property type="match status" value="1"/>
</dbReference>
<dbReference type="PROSITE" id="PS51462">
    <property type="entry name" value="NUDIX"/>
    <property type="match status" value="1"/>
</dbReference>
<proteinExistence type="inferred from homology"/>
<organism evidence="3 4">
    <name type="scientific">Paraclostridium tenue</name>
    <dbReference type="NCBI Taxonomy" id="1737"/>
    <lineage>
        <taxon>Bacteria</taxon>
        <taxon>Bacillati</taxon>
        <taxon>Bacillota</taxon>
        <taxon>Clostridia</taxon>
        <taxon>Peptostreptococcales</taxon>
        <taxon>Peptostreptococcaceae</taxon>
        <taxon>Paraclostridium</taxon>
    </lineage>
</organism>
<dbReference type="PANTHER" id="PTHR43736">
    <property type="entry name" value="ADP-RIBOSE PYROPHOSPHATASE"/>
    <property type="match status" value="1"/>
</dbReference>
<name>A0ABN1M7K6_9FIRM</name>
<evidence type="ECO:0000259" key="2">
    <source>
        <dbReference type="PROSITE" id="PS51462"/>
    </source>
</evidence>
<dbReference type="InterPro" id="IPR000086">
    <property type="entry name" value="NUDIX_hydrolase_dom"/>
</dbReference>
<dbReference type="RefSeq" id="WP_346045899.1">
    <property type="nucleotide sequence ID" value="NZ_BAAACP010000013.1"/>
</dbReference>
<accession>A0ABN1M7K6</accession>
<dbReference type="GO" id="GO:0016787">
    <property type="term" value="F:hydrolase activity"/>
    <property type="evidence" value="ECO:0007669"/>
    <property type="project" value="UniProtKB-KW"/>
</dbReference>
<dbReference type="Proteomes" id="UP001400965">
    <property type="component" value="Unassembled WGS sequence"/>
</dbReference>
<comment type="caution">
    <text evidence="3">The sequence shown here is derived from an EMBL/GenBank/DDBJ whole genome shotgun (WGS) entry which is preliminary data.</text>
</comment>
<dbReference type="InterPro" id="IPR015797">
    <property type="entry name" value="NUDIX_hydrolase-like_dom_sf"/>
</dbReference>